<evidence type="ECO:0000256" key="1">
    <source>
        <dbReference type="SAM" id="MobiDB-lite"/>
    </source>
</evidence>
<dbReference type="Proteomes" id="UP001362999">
    <property type="component" value="Unassembled WGS sequence"/>
</dbReference>
<evidence type="ECO:0000313" key="2">
    <source>
        <dbReference type="EMBL" id="KAK6975131.1"/>
    </source>
</evidence>
<feature type="non-terminal residue" evidence="2">
    <location>
        <position position="1"/>
    </location>
</feature>
<gene>
    <name evidence="2" type="ORF">R3P38DRAFT_2461286</name>
</gene>
<comment type="caution">
    <text evidence="2">The sequence shown here is derived from an EMBL/GenBank/DDBJ whole genome shotgun (WGS) entry which is preliminary data.</text>
</comment>
<evidence type="ECO:0000313" key="3">
    <source>
        <dbReference type="Proteomes" id="UP001362999"/>
    </source>
</evidence>
<feature type="non-terminal residue" evidence="2">
    <location>
        <position position="156"/>
    </location>
</feature>
<name>A0AAV9Z9M8_9AGAR</name>
<keyword evidence="3" id="KW-1185">Reference proteome</keyword>
<proteinExistence type="predicted"/>
<reference evidence="2 3" key="1">
    <citation type="journal article" date="2024" name="J Genomics">
        <title>Draft genome sequencing and assembly of Favolaschia claudopus CIRM-BRFM 2984 isolated from oak limbs.</title>
        <authorList>
            <person name="Navarro D."/>
            <person name="Drula E."/>
            <person name="Chaduli D."/>
            <person name="Cazenave R."/>
            <person name="Ahrendt S."/>
            <person name="Wang J."/>
            <person name="Lipzen A."/>
            <person name="Daum C."/>
            <person name="Barry K."/>
            <person name="Grigoriev I.V."/>
            <person name="Favel A."/>
            <person name="Rosso M.N."/>
            <person name="Martin F."/>
        </authorList>
    </citation>
    <scope>NUCLEOTIDE SEQUENCE [LARGE SCALE GENOMIC DNA]</scope>
    <source>
        <strain evidence="2 3">CIRM-BRFM 2984</strain>
    </source>
</reference>
<sequence>FFLEVQRNRTVPFWSHPFLKPLVPSDNVLLPGPLPSNTIQLQGPVDGADGSDDEGDDEELNVIVEERRTFKERLNTRIEQLRDFCDGLEYQQQFGDSRFLDTLDREGAGLFRLIETCKSREQRANSRRSEAPTTWEKGSANAMFYRTRPSLADRDS</sequence>
<protein>
    <submittedName>
        <fullName evidence="2">Uncharacterized protein</fullName>
    </submittedName>
</protein>
<dbReference type="AlphaFoldDB" id="A0AAV9Z9M8"/>
<feature type="compositionally biased region" description="Basic and acidic residues" evidence="1">
    <location>
        <begin position="121"/>
        <end position="130"/>
    </location>
</feature>
<organism evidence="2 3">
    <name type="scientific">Favolaschia claudopus</name>
    <dbReference type="NCBI Taxonomy" id="2862362"/>
    <lineage>
        <taxon>Eukaryota</taxon>
        <taxon>Fungi</taxon>
        <taxon>Dikarya</taxon>
        <taxon>Basidiomycota</taxon>
        <taxon>Agaricomycotina</taxon>
        <taxon>Agaricomycetes</taxon>
        <taxon>Agaricomycetidae</taxon>
        <taxon>Agaricales</taxon>
        <taxon>Marasmiineae</taxon>
        <taxon>Mycenaceae</taxon>
        <taxon>Favolaschia</taxon>
    </lineage>
</organism>
<dbReference type="EMBL" id="JAWWNJ010000174">
    <property type="protein sequence ID" value="KAK6975131.1"/>
    <property type="molecule type" value="Genomic_DNA"/>
</dbReference>
<feature type="region of interest" description="Disordered" evidence="1">
    <location>
        <begin position="35"/>
        <end position="57"/>
    </location>
</feature>
<feature type="region of interest" description="Disordered" evidence="1">
    <location>
        <begin position="121"/>
        <end position="156"/>
    </location>
</feature>
<accession>A0AAV9Z9M8</accession>